<dbReference type="RefSeq" id="WP_209351196.1">
    <property type="nucleotide sequence ID" value="NZ_JAGIYZ010000006.1"/>
</dbReference>
<accession>A0ABS4ARA5</accession>
<name>A0ABS4ARA5_9PROT</name>
<feature type="signal peptide" evidence="1">
    <location>
        <begin position="1"/>
        <end position="23"/>
    </location>
</feature>
<reference evidence="2 3" key="1">
    <citation type="submission" date="2021-03" db="EMBL/GenBank/DDBJ databases">
        <authorList>
            <person name="So Y."/>
        </authorList>
    </citation>
    <scope>NUCLEOTIDE SEQUENCE [LARGE SCALE GENOMIC DNA]</scope>
    <source>
        <strain evidence="2 3">PWR1</strain>
    </source>
</reference>
<feature type="chain" id="PRO_5046031693" evidence="1">
    <location>
        <begin position="24"/>
        <end position="110"/>
    </location>
</feature>
<organism evidence="2 3">
    <name type="scientific">Roseomonas nitratireducens</name>
    <dbReference type="NCBI Taxonomy" id="2820810"/>
    <lineage>
        <taxon>Bacteria</taxon>
        <taxon>Pseudomonadati</taxon>
        <taxon>Pseudomonadota</taxon>
        <taxon>Alphaproteobacteria</taxon>
        <taxon>Acetobacterales</taxon>
        <taxon>Roseomonadaceae</taxon>
        <taxon>Roseomonas</taxon>
    </lineage>
</organism>
<gene>
    <name evidence="2" type="ORF">J5Y09_07785</name>
</gene>
<proteinExistence type="predicted"/>
<evidence type="ECO:0000256" key="1">
    <source>
        <dbReference type="SAM" id="SignalP"/>
    </source>
</evidence>
<comment type="caution">
    <text evidence="2">The sequence shown here is derived from an EMBL/GenBank/DDBJ whole genome shotgun (WGS) entry which is preliminary data.</text>
</comment>
<keyword evidence="3" id="KW-1185">Reference proteome</keyword>
<dbReference type="EMBL" id="JAGIYZ010000006">
    <property type="protein sequence ID" value="MBP0463807.1"/>
    <property type="molecule type" value="Genomic_DNA"/>
</dbReference>
<evidence type="ECO:0000313" key="2">
    <source>
        <dbReference type="EMBL" id="MBP0463807.1"/>
    </source>
</evidence>
<keyword evidence="1" id="KW-0732">Signal</keyword>
<evidence type="ECO:0000313" key="3">
    <source>
        <dbReference type="Proteomes" id="UP000680815"/>
    </source>
</evidence>
<sequence>MKIATIVTAALLGTAASAQTVHASDPAALFERLTPVGQGELARSSGRAGFDQDSANLANVHGNHVGSHSVTGSNSISGSLSGNAGVTTVFQNTGNNSVFQSATSITINMR</sequence>
<protein>
    <submittedName>
        <fullName evidence="2">Uncharacterized protein</fullName>
    </submittedName>
</protein>
<dbReference type="Proteomes" id="UP000680815">
    <property type="component" value="Unassembled WGS sequence"/>
</dbReference>